<gene>
    <name evidence="3" type="ORF">FHX36_004376</name>
</gene>
<evidence type="ECO:0000313" key="4">
    <source>
        <dbReference type="Proteomes" id="UP000580718"/>
    </source>
</evidence>
<accession>A0A839Y880</accession>
<feature type="compositionally biased region" description="Low complexity" evidence="1">
    <location>
        <begin position="26"/>
        <end position="39"/>
    </location>
</feature>
<comment type="caution">
    <text evidence="3">The sequence shown here is derived from an EMBL/GenBank/DDBJ whole genome shotgun (WGS) entry which is preliminary data.</text>
</comment>
<sequence>MAGQVPSNRDDVPAPRRPRAEGLLGGAAQPAAPRPQRSREAAPVAVRRAALVVALEAAALAGLALVLLFLTLTGSPDSVGRALAEVVYVGLAAALLTAAAVGLWRVSGWVRGPVIVLQVLLGVVGYSVAFQADLPLLGVPLLAAVALELYLLATPEARLAFFER</sequence>
<feature type="transmembrane region" description="Helical" evidence="2">
    <location>
        <begin position="49"/>
        <end position="70"/>
    </location>
</feature>
<dbReference type="EMBL" id="JACIBU010000002">
    <property type="protein sequence ID" value="MBB3678587.1"/>
    <property type="molecule type" value="Genomic_DNA"/>
</dbReference>
<dbReference type="RefSeq" id="WP_258372903.1">
    <property type="nucleotide sequence ID" value="NZ_JACIBU010000002.1"/>
</dbReference>
<proteinExistence type="predicted"/>
<protein>
    <recommendedName>
        <fullName evidence="5">Integral membrane protein</fullName>
    </recommendedName>
</protein>
<name>A0A839Y880_9ACTN</name>
<feature type="region of interest" description="Disordered" evidence="1">
    <location>
        <begin position="1"/>
        <end position="39"/>
    </location>
</feature>
<evidence type="ECO:0000313" key="3">
    <source>
        <dbReference type="EMBL" id="MBB3678587.1"/>
    </source>
</evidence>
<keyword evidence="2" id="KW-0472">Membrane</keyword>
<reference evidence="3 4" key="1">
    <citation type="submission" date="2020-08" db="EMBL/GenBank/DDBJ databases">
        <title>Sequencing the genomes of 1000 actinobacteria strains.</title>
        <authorList>
            <person name="Klenk H.-P."/>
        </authorList>
    </citation>
    <scope>NUCLEOTIDE SEQUENCE [LARGE SCALE GENOMIC DNA]</scope>
    <source>
        <strain evidence="3 4">DSM 16678</strain>
    </source>
</reference>
<evidence type="ECO:0000256" key="1">
    <source>
        <dbReference type="SAM" id="MobiDB-lite"/>
    </source>
</evidence>
<evidence type="ECO:0008006" key="5">
    <source>
        <dbReference type="Google" id="ProtNLM"/>
    </source>
</evidence>
<feature type="transmembrane region" description="Helical" evidence="2">
    <location>
        <begin position="134"/>
        <end position="153"/>
    </location>
</feature>
<dbReference type="AlphaFoldDB" id="A0A839Y880"/>
<feature type="compositionally biased region" description="Basic and acidic residues" evidence="1">
    <location>
        <begin position="8"/>
        <end position="20"/>
    </location>
</feature>
<evidence type="ECO:0000256" key="2">
    <source>
        <dbReference type="SAM" id="Phobius"/>
    </source>
</evidence>
<organism evidence="3 4">
    <name type="scientific">Modestobacter versicolor</name>
    <dbReference type="NCBI Taxonomy" id="429133"/>
    <lineage>
        <taxon>Bacteria</taxon>
        <taxon>Bacillati</taxon>
        <taxon>Actinomycetota</taxon>
        <taxon>Actinomycetes</taxon>
        <taxon>Geodermatophilales</taxon>
        <taxon>Geodermatophilaceae</taxon>
        <taxon>Modestobacter</taxon>
    </lineage>
</organism>
<dbReference type="Proteomes" id="UP000580718">
    <property type="component" value="Unassembled WGS sequence"/>
</dbReference>
<keyword evidence="2" id="KW-1133">Transmembrane helix</keyword>
<feature type="transmembrane region" description="Helical" evidence="2">
    <location>
        <begin position="82"/>
        <end position="103"/>
    </location>
</feature>
<feature type="transmembrane region" description="Helical" evidence="2">
    <location>
        <begin position="110"/>
        <end position="128"/>
    </location>
</feature>
<keyword evidence="2" id="KW-0812">Transmembrane</keyword>